<dbReference type="GeneID" id="43452337"/>
<feature type="transmembrane region" description="Helical" evidence="1">
    <location>
        <begin position="46"/>
        <end position="70"/>
    </location>
</feature>
<dbReference type="KEGG" id="mne:D174_23140"/>
<evidence type="ECO:0000256" key="1">
    <source>
        <dbReference type="SAM" id="Phobius"/>
    </source>
</evidence>
<dbReference type="EMBL" id="CP006936">
    <property type="protein sequence ID" value="AHC28074.1"/>
    <property type="molecule type" value="Genomic_DNA"/>
</dbReference>
<gene>
    <name evidence="2" type="ORF">D174_23140</name>
</gene>
<name>V5XJS7_MYCNE</name>
<evidence type="ECO:0000313" key="3">
    <source>
        <dbReference type="Proteomes" id="UP000018763"/>
    </source>
</evidence>
<proteinExistence type="predicted"/>
<feature type="transmembrane region" description="Helical" evidence="1">
    <location>
        <begin position="164"/>
        <end position="193"/>
    </location>
</feature>
<dbReference type="Proteomes" id="UP000018763">
    <property type="component" value="Chromosome"/>
</dbReference>
<organism evidence="2 3">
    <name type="scientific">Mycolicibacterium neoaurum VKM Ac-1815D</name>
    <dbReference type="NCBI Taxonomy" id="700508"/>
    <lineage>
        <taxon>Bacteria</taxon>
        <taxon>Bacillati</taxon>
        <taxon>Actinomycetota</taxon>
        <taxon>Actinomycetes</taxon>
        <taxon>Mycobacteriales</taxon>
        <taxon>Mycobacteriaceae</taxon>
        <taxon>Mycolicibacterium</taxon>
    </lineage>
</organism>
<keyword evidence="1" id="KW-0472">Membrane</keyword>
<protein>
    <submittedName>
        <fullName evidence="2">Uncharacterized protein</fullName>
    </submittedName>
</protein>
<evidence type="ECO:0000313" key="2">
    <source>
        <dbReference type="EMBL" id="AHC28074.1"/>
    </source>
</evidence>
<keyword evidence="1" id="KW-1133">Transmembrane helix</keyword>
<feature type="transmembrane region" description="Helical" evidence="1">
    <location>
        <begin position="199"/>
        <end position="220"/>
    </location>
</feature>
<accession>V5XJS7</accession>
<dbReference type="AlphaFoldDB" id="V5XJS7"/>
<dbReference type="RefSeq" id="WP_023986261.1">
    <property type="nucleotide sequence ID" value="NC_023036.2"/>
</dbReference>
<feature type="transmembrane region" description="Helical" evidence="1">
    <location>
        <begin position="91"/>
        <end position="113"/>
    </location>
</feature>
<reference evidence="2 3" key="1">
    <citation type="journal article" date="2014" name="Genome Announc.">
        <title>Complete Genome Sequence of Sterol-Transforming Mycobacterium neoaurum Strain VKM Ac-1815D.</title>
        <authorList>
            <person name="Shtratnikova V.Y."/>
            <person name="Bragin E.Y."/>
            <person name="Dovbnya D.V."/>
            <person name="Pekov Y.A."/>
            <person name="Schelkunov M.I."/>
            <person name="Strizhov N."/>
            <person name="Ivashina T.V."/>
            <person name="Ashapkin V.V."/>
            <person name="Donova M.V."/>
        </authorList>
    </citation>
    <scope>NUCLEOTIDE SEQUENCE [LARGE SCALE GENOMIC DNA]</scope>
    <source>
        <strain evidence="2 3">VKM Ac-1815D</strain>
    </source>
</reference>
<keyword evidence="1" id="KW-0812">Transmembrane</keyword>
<feature type="transmembrane region" description="Helical" evidence="1">
    <location>
        <begin position="125"/>
        <end position="152"/>
    </location>
</feature>
<feature type="transmembrane region" description="Helical" evidence="1">
    <location>
        <begin position="232"/>
        <end position="250"/>
    </location>
</feature>
<keyword evidence="3" id="KW-1185">Reference proteome</keyword>
<sequence length="258" mass="27842">MVTYPTGELTIDKFASRGQSRANSYLTNGKIPDKGWKMTGWNAPRVVRWAGVIGFVLPALTLATYPIWMFPGTQIAGDQLARWSAGNHGRLTLTMMLNTVGVTTWLVFGAALYAVLRDRLPERSLLPACFAASFGGCVVLLLSGFTAFNLLLCRDRSGEMSIMLYDLTFGLLAMSGMPTVVALGSYAAAVYGYRVMPRYTAHLALAGAVTHPLLLATFVVREGPLSLEGGSITAMPAFLFAWIIGTATAMPRRVAPPR</sequence>
<dbReference type="eggNOG" id="ENOG503189K">
    <property type="taxonomic scope" value="Bacteria"/>
</dbReference>